<evidence type="ECO:0000256" key="4">
    <source>
        <dbReference type="ARBA" id="ARBA00022825"/>
    </source>
</evidence>
<dbReference type="PROSITE" id="PS50240">
    <property type="entry name" value="TRYPSIN_DOM"/>
    <property type="match status" value="1"/>
</dbReference>
<dbReference type="InterPro" id="IPR018114">
    <property type="entry name" value="TRYPSIN_HIS"/>
</dbReference>
<evidence type="ECO:0000256" key="2">
    <source>
        <dbReference type="ARBA" id="ARBA00022670"/>
    </source>
</evidence>
<dbReference type="Pfam" id="PF00089">
    <property type="entry name" value="Trypsin"/>
    <property type="match status" value="1"/>
</dbReference>
<dbReference type="SUPFAM" id="SSF50494">
    <property type="entry name" value="Trypsin-like serine proteases"/>
    <property type="match status" value="1"/>
</dbReference>
<evidence type="ECO:0000313" key="9">
    <source>
        <dbReference type="Ensembl" id="ENSVKKP00000001458.1"/>
    </source>
</evidence>
<evidence type="ECO:0000256" key="3">
    <source>
        <dbReference type="ARBA" id="ARBA00022801"/>
    </source>
</evidence>
<accession>A0A8D2ILR4</accession>
<dbReference type="PANTHER" id="PTHR24252:SF21">
    <property type="entry name" value="TRANSMEMBRANE SERINE PROTEASE 12"/>
    <property type="match status" value="1"/>
</dbReference>
<evidence type="ECO:0000256" key="7">
    <source>
        <dbReference type="SAM" id="SignalP"/>
    </source>
</evidence>
<dbReference type="AlphaFoldDB" id="A0A8D2ILR4"/>
<dbReference type="GO" id="GO:0035821">
    <property type="term" value="P:modulation of process of another organism"/>
    <property type="evidence" value="ECO:0007669"/>
    <property type="project" value="UniProtKB-ARBA"/>
</dbReference>
<dbReference type="GO" id="GO:0006508">
    <property type="term" value="P:proteolysis"/>
    <property type="evidence" value="ECO:0007669"/>
    <property type="project" value="UniProtKB-KW"/>
</dbReference>
<dbReference type="PANTHER" id="PTHR24252">
    <property type="entry name" value="ACROSIN-RELATED"/>
    <property type="match status" value="1"/>
</dbReference>
<evidence type="ECO:0000313" key="10">
    <source>
        <dbReference type="Proteomes" id="UP000694545"/>
    </source>
</evidence>
<keyword evidence="2 6" id="KW-0645">Protease</keyword>
<dbReference type="InterPro" id="IPR009003">
    <property type="entry name" value="Peptidase_S1_PA"/>
</dbReference>
<keyword evidence="4 6" id="KW-0720">Serine protease</keyword>
<dbReference type="PROSITE" id="PS00134">
    <property type="entry name" value="TRYPSIN_HIS"/>
    <property type="match status" value="1"/>
</dbReference>
<organism evidence="9 10">
    <name type="scientific">Varanus komodoensis</name>
    <name type="common">Komodo dragon</name>
    <dbReference type="NCBI Taxonomy" id="61221"/>
    <lineage>
        <taxon>Eukaryota</taxon>
        <taxon>Metazoa</taxon>
        <taxon>Chordata</taxon>
        <taxon>Craniata</taxon>
        <taxon>Vertebrata</taxon>
        <taxon>Euteleostomi</taxon>
        <taxon>Lepidosauria</taxon>
        <taxon>Squamata</taxon>
        <taxon>Bifurcata</taxon>
        <taxon>Unidentata</taxon>
        <taxon>Episquamata</taxon>
        <taxon>Toxicofera</taxon>
        <taxon>Anguimorpha</taxon>
        <taxon>Paleoanguimorpha</taxon>
        <taxon>Varanoidea</taxon>
        <taxon>Varanidae</taxon>
        <taxon>Varanus</taxon>
    </lineage>
</organism>
<dbReference type="FunFam" id="2.40.10.10:FF:000003">
    <property type="entry name" value="Transmembrane serine protease 3"/>
    <property type="match status" value="1"/>
</dbReference>
<proteinExistence type="inferred from homology"/>
<dbReference type="Proteomes" id="UP000694545">
    <property type="component" value="Unplaced"/>
</dbReference>
<keyword evidence="10" id="KW-1185">Reference proteome</keyword>
<dbReference type="CDD" id="cd00190">
    <property type="entry name" value="Tryp_SPc"/>
    <property type="match status" value="1"/>
</dbReference>
<reference evidence="9" key="1">
    <citation type="submission" date="2025-08" db="UniProtKB">
        <authorList>
            <consortium name="Ensembl"/>
        </authorList>
    </citation>
    <scope>IDENTIFICATION</scope>
</reference>
<evidence type="ECO:0000259" key="8">
    <source>
        <dbReference type="PROSITE" id="PS50240"/>
    </source>
</evidence>
<gene>
    <name evidence="9" type="primary">LOC123019272</name>
</gene>
<dbReference type="GO" id="GO:0004252">
    <property type="term" value="F:serine-type endopeptidase activity"/>
    <property type="evidence" value="ECO:0007669"/>
    <property type="project" value="InterPro"/>
</dbReference>
<dbReference type="SMART" id="SM00020">
    <property type="entry name" value="Tryp_SPc"/>
    <property type="match status" value="1"/>
</dbReference>
<sequence length="313" mass="34875">MRRPPRSAPASFWELLVLLGGAPLSVLPSLTPEDECGTRPTVKQLAMGTRIIGGHDAELGAWPWQVSLQVQDIHVGYRHVCGGSLINNNSVLTAAHCIKNYVNPDIWRAVLGLHHLYKYQSHTVKHQVKAIMIHPEYEMTTYENDIAVFKLLTIVKYNDYIQPICLPKTPLLLNDQTPCYISGWGQTKENGKGKLILQEAQVNIIPLKVCNRYDWYGGAVSWNMICAGSASGHVDSCQGDSGGPLVCYFPDATKYYLIGITSSGYGCGRPKYPGIYVHTAYYRSWIDSHLHNKTTTASIQFVLIAGWITFHIL</sequence>
<feature type="signal peptide" evidence="7">
    <location>
        <begin position="1"/>
        <end position="28"/>
    </location>
</feature>
<name>A0A8D2ILR4_VARKO</name>
<protein>
    <recommendedName>
        <fullName evidence="8">Peptidase S1 domain-containing protein</fullName>
    </recommendedName>
</protein>
<evidence type="ECO:0000256" key="6">
    <source>
        <dbReference type="RuleBase" id="RU363034"/>
    </source>
</evidence>
<keyword evidence="7" id="KW-0732">Signal</keyword>
<reference evidence="9" key="2">
    <citation type="submission" date="2025-09" db="UniProtKB">
        <authorList>
            <consortium name="Ensembl"/>
        </authorList>
    </citation>
    <scope>IDENTIFICATION</scope>
</reference>
<dbReference type="PRINTS" id="PR00722">
    <property type="entry name" value="CHYMOTRYPSIN"/>
</dbReference>
<dbReference type="InterPro" id="IPR001254">
    <property type="entry name" value="Trypsin_dom"/>
</dbReference>
<keyword evidence="5" id="KW-1015">Disulfide bond</keyword>
<dbReference type="Ensembl" id="ENSVKKT00000001511.1">
    <property type="protein sequence ID" value="ENSVKKP00000001458.1"/>
    <property type="gene ID" value="ENSVKKG00000001211.1"/>
</dbReference>
<comment type="similarity">
    <text evidence="1">Belongs to the peptidase S1 family. Snake venom subfamily.</text>
</comment>
<feature type="domain" description="Peptidase S1" evidence="8">
    <location>
        <begin position="51"/>
        <end position="291"/>
    </location>
</feature>
<dbReference type="GO" id="GO:0005576">
    <property type="term" value="C:extracellular region"/>
    <property type="evidence" value="ECO:0007669"/>
    <property type="project" value="UniProtKB-ARBA"/>
</dbReference>
<dbReference type="InterPro" id="IPR001314">
    <property type="entry name" value="Peptidase_S1A"/>
</dbReference>
<evidence type="ECO:0000256" key="1">
    <source>
        <dbReference type="ARBA" id="ARBA00009228"/>
    </source>
</evidence>
<dbReference type="InterPro" id="IPR033116">
    <property type="entry name" value="TRYPSIN_SER"/>
</dbReference>
<dbReference type="InterPro" id="IPR043504">
    <property type="entry name" value="Peptidase_S1_PA_chymotrypsin"/>
</dbReference>
<feature type="chain" id="PRO_5034460659" description="Peptidase S1 domain-containing protein" evidence="7">
    <location>
        <begin position="29"/>
        <end position="313"/>
    </location>
</feature>
<dbReference type="Gene3D" id="2.40.10.10">
    <property type="entry name" value="Trypsin-like serine proteases"/>
    <property type="match status" value="3"/>
</dbReference>
<dbReference type="PROSITE" id="PS00135">
    <property type="entry name" value="TRYPSIN_SER"/>
    <property type="match status" value="1"/>
</dbReference>
<keyword evidence="3 6" id="KW-0378">Hydrolase</keyword>
<evidence type="ECO:0000256" key="5">
    <source>
        <dbReference type="ARBA" id="ARBA00023157"/>
    </source>
</evidence>